<dbReference type="RefSeq" id="WP_380071617.1">
    <property type="nucleotide sequence ID" value="NZ_JBHRTO010000001.1"/>
</dbReference>
<name>A0ABV7IZV4_9RHOB</name>
<organism evidence="1 2">
    <name type="scientific">Cypionkella sinensis</name>
    <dbReference type="NCBI Taxonomy" id="1756043"/>
    <lineage>
        <taxon>Bacteria</taxon>
        <taxon>Pseudomonadati</taxon>
        <taxon>Pseudomonadota</taxon>
        <taxon>Alphaproteobacteria</taxon>
        <taxon>Rhodobacterales</taxon>
        <taxon>Paracoccaceae</taxon>
        <taxon>Cypionkella</taxon>
    </lineage>
</organism>
<gene>
    <name evidence="1" type="ORF">ACFOGH_03230</name>
</gene>
<evidence type="ECO:0000313" key="1">
    <source>
        <dbReference type="EMBL" id="MFC3179992.1"/>
    </source>
</evidence>
<dbReference type="Proteomes" id="UP001595547">
    <property type="component" value="Unassembled WGS sequence"/>
</dbReference>
<reference evidence="2" key="1">
    <citation type="journal article" date="2019" name="Int. J. Syst. Evol. Microbiol.">
        <title>The Global Catalogue of Microorganisms (GCM) 10K type strain sequencing project: providing services to taxonomists for standard genome sequencing and annotation.</title>
        <authorList>
            <consortium name="The Broad Institute Genomics Platform"/>
            <consortium name="The Broad Institute Genome Sequencing Center for Infectious Disease"/>
            <person name="Wu L."/>
            <person name="Ma J."/>
        </authorList>
    </citation>
    <scope>NUCLEOTIDE SEQUENCE [LARGE SCALE GENOMIC DNA]</scope>
    <source>
        <strain evidence="2">KCTC 52039</strain>
    </source>
</reference>
<comment type="caution">
    <text evidence="1">The sequence shown here is derived from an EMBL/GenBank/DDBJ whole genome shotgun (WGS) entry which is preliminary data.</text>
</comment>
<accession>A0ABV7IZV4</accession>
<keyword evidence="2" id="KW-1185">Reference proteome</keyword>
<protein>
    <submittedName>
        <fullName evidence="1">Uncharacterized protein</fullName>
    </submittedName>
</protein>
<sequence>MAVESSRWGWRNLANLIIVAAGLFILSNVPMLGQTQSAALDTLPICKTNLGPGGQWMFGMPGMVYAPVAYDDVKVSGSDLQAWATARNGLGVLIDRAFNAKWPSKSPMAQIEFLRGPEGVVYHCIVNIVPYDPDLEDIEALQVGDCDLKLVAGQPQLMVGHAQVWETPKDSEEFVFGPYQVIDGSTLSQRKIMPIGFAAGVSMIGWFPRNSDGTLLANLCPVRVAPAPGIDGSAQVDEKDLCTASDGKPTRLAVGEVVTLQIEKREGRAFEVDEYALGDPKIVASSGFDKVAQMPILKGIAPGTTSIVLLNNSDDLQARVCEVQVE</sequence>
<evidence type="ECO:0000313" key="2">
    <source>
        <dbReference type="Proteomes" id="UP001595547"/>
    </source>
</evidence>
<proteinExistence type="predicted"/>
<dbReference type="EMBL" id="JBHRTO010000001">
    <property type="protein sequence ID" value="MFC3179992.1"/>
    <property type="molecule type" value="Genomic_DNA"/>
</dbReference>